<dbReference type="OrthoDB" id="1417760at2759"/>
<name>A0A9Q1GW76_9CARY</name>
<accession>A0A9Q1GW76</accession>
<dbReference type="AlphaFoldDB" id="A0A9Q1GW76"/>
<gene>
    <name evidence="1" type="ORF">Cgig2_010626</name>
</gene>
<evidence type="ECO:0000313" key="2">
    <source>
        <dbReference type="Proteomes" id="UP001153076"/>
    </source>
</evidence>
<dbReference type="PANTHER" id="PTHR48237:SF1">
    <property type="entry name" value="SPC97_SPC98 FAMILY OF SPINDLE POLE BODY (SBP) COMPONENT"/>
    <property type="match status" value="1"/>
</dbReference>
<dbReference type="Proteomes" id="UP001153076">
    <property type="component" value="Unassembled WGS sequence"/>
</dbReference>
<sequence>MIIHTSSDGGFLPCELRTYPHGGQQLCSFGPGCVLPMTALFISLATGGAAIEFLSPLFHSPDYHKSLNKLHHRLGKIDVFSIVIPSRACTSARLKIFSMEGHVFIGNNRSEDVKWLCSLSESELDILISLKKLVLRLAEVVGHESLARAFDVKVLRAIGI</sequence>
<dbReference type="PANTHER" id="PTHR48237">
    <property type="entry name" value="GAMMA-TUBULIN COMPLEX COMPONENT"/>
    <property type="match status" value="1"/>
</dbReference>
<dbReference type="EMBL" id="JAKOGI010001270">
    <property type="protein sequence ID" value="KAJ8426567.1"/>
    <property type="molecule type" value="Genomic_DNA"/>
</dbReference>
<keyword evidence="2" id="KW-1185">Reference proteome</keyword>
<reference evidence="1" key="1">
    <citation type="submission" date="2022-04" db="EMBL/GenBank/DDBJ databases">
        <title>Carnegiea gigantea Genome sequencing and assembly v2.</title>
        <authorList>
            <person name="Copetti D."/>
            <person name="Sanderson M.J."/>
            <person name="Burquez A."/>
            <person name="Wojciechowski M.F."/>
        </authorList>
    </citation>
    <scope>NUCLEOTIDE SEQUENCE</scope>
    <source>
        <strain evidence="1">SGP5-SGP5p</strain>
        <tissue evidence="1">Aerial part</tissue>
    </source>
</reference>
<organism evidence="1 2">
    <name type="scientific">Carnegiea gigantea</name>
    <dbReference type="NCBI Taxonomy" id="171969"/>
    <lineage>
        <taxon>Eukaryota</taxon>
        <taxon>Viridiplantae</taxon>
        <taxon>Streptophyta</taxon>
        <taxon>Embryophyta</taxon>
        <taxon>Tracheophyta</taxon>
        <taxon>Spermatophyta</taxon>
        <taxon>Magnoliopsida</taxon>
        <taxon>eudicotyledons</taxon>
        <taxon>Gunneridae</taxon>
        <taxon>Pentapetalae</taxon>
        <taxon>Caryophyllales</taxon>
        <taxon>Cactineae</taxon>
        <taxon>Cactaceae</taxon>
        <taxon>Cactoideae</taxon>
        <taxon>Echinocereeae</taxon>
        <taxon>Carnegiea</taxon>
    </lineage>
</organism>
<protein>
    <submittedName>
        <fullName evidence="1">Uncharacterized protein</fullName>
    </submittedName>
</protein>
<proteinExistence type="predicted"/>
<comment type="caution">
    <text evidence="1">The sequence shown here is derived from an EMBL/GenBank/DDBJ whole genome shotgun (WGS) entry which is preliminary data.</text>
</comment>
<evidence type="ECO:0000313" key="1">
    <source>
        <dbReference type="EMBL" id="KAJ8426567.1"/>
    </source>
</evidence>